<feature type="region of interest" description="Disordered" evidence="1">
    <location>
        <begin position="1"/>
        <end position="78"/>
    </location>
</feature>
<accession>A0A0S7EMI8</accession>
<feature type="non-terminal residue" evidence="2">
    <location>
        <position position="100"/>
    </location>
</feature>
<reference evidence="2" key="1">
    <citation type="submission" date="2014-12" db="EMBL/GenBank/DDBJ databases">
        <title>Parallel Evolution in Life History Adaptation Evident in the Tissue-Specific Poeciliopsis prolifica transcriptome.</title>
        <authorList>
            <person name="Jue N.K."/>
            <person name="Foley R.J."/>
            <person name="Obergfell C."/>
            <person name="Reznick D.N."/>
            <person name="O'Neill R.J."/>
            <person name="O'Neill M.J."/>
        </authorList>
    </citation>
    <scope>NUCLEOTIDE SEQUENCE</scope>
</reference>
<feature type="compositionally biased region" description="Polar residues" evidence="1">
    <location>
        <begin position="17"/>
        <end position="26"/>
    </location>
</feature>
<dbReference type="AlphaFoldDB" id="A0A0S7EMI8"/>
<gene>
    <name evidence="2" type="primary">PPUP181</name>
</gene>
<dbReference type="EMBL" id="GBYX01476709">
    <property type="protein sequence ID" value="JAO04968.1"/>
    <property type="molecule type" value="Transcribed_RNA"/>
</dbReference>
<feature type="compositionally biased region" description="Polar residues" evidence="1">
    <location>
        <begin position="51"/>
        <end position="65"/>
    </location>
</feature>
<proteinExistence type="predicted"/>
<evidence type="ECO:0000256" key="1">
    <source>
        <dbReference type="SAM" id="MobiDB-lite"/>
    </source>
</evidence>
<protein>
    <submittedName>
        <fullName evidence="2">PPUP181</fullName>
    </submittedName>
</protein>
<sequence>MRSISATDLCPLDNRNRQLIQGPASSSRRKLVSEAVKRNCGKVPVPPARRTGSTPRTGNRLQQTIPDGDSSSHHLRKKDLILPDAYNLHNEGKSPRPLFP</sequence>
<evidence type="ECO:0000313" key="2">
    <source>
        <dbReference type="EMBL" id="JAO04968.1"/>
    </source>
</evidence>
<name>A0A0S7EMI8_9TELE</name>
<organism evidence="2">
    <name type="scientific">Poeciliopsis prolifica</name>
    <name type="common">blackstripe livebearer</name>
    <dbReference type="NCBI Taxonomy" id="188132"/>
    <lineage>
        <taxon>Eukaryota</taxon>
        <taxon>Metazoa</taxon>
        <taxon>Chordata</taxon>
        <taxon>Craniata</taxon>
        <taxon>Vertebrata</taxon>
        <taxon>Euteleostomi</taxon>
        <taxon>Actinopterygii</taxon>
        <taxon>Neopterygii</taxon>
        <taxon>Teleostei</taxon>
        <taxon>Neoteleostei</taxon>
        <taxon>Acanthomorphata</taxon>
        <taxon>Ovalentaria</taxon>
        <taxon>Atherinomorphae</taxon>
        <taxon>Cyprinodontiformes</taxon>
        <taxon>Poeciliidae</taxon>
        <taxon>Poeciliinae</taxon>
        <taxon>Poeciliopsis</taxon>
    </lineage>
</organism>